<evidence type="ECO:0000256" key="1">
    <source>
        <dbReference type="SAM" id="MobiDB-lite"/>
    </source>
</evidence>
<feature type="signal peptide" evidence="2">
    <location>
        <begin position="1"/>
        <end position="22"/>
    </location>
</feature>
<proteinExistence type="predicted"/>
<evidence type="ECO:0000313" key="4">
    <source>
        <dbReference type="Proteomes" id="UP000183508"/>
    </source>
</evidence>
<accession>A0A1I7JQ84</accession>
<dbReference type="OrthoDB" id="2374110at2"/>
<evidence type="ECO:0000313" key="3">
    <source>
        <dbReference type="EMBL" id="SFU87275.1"/>
    </source>
</evidence>
<dbReference type="PROSITE" id="PS51257">
    <property type="entry name" value="PROKAR_LIPOPROTEIN"/>
    <property type="match status" value="1"/>
</dbReference>
<dbReference type="RefSeq" id="WP_139234664.1">
    <property type="nucleotide sequence ID" value="NZ_FPBV01000011.1"/>
</dbReference>
<evidence type="ECO:0008006" key="5">
    <source>
        <dbReference type="Google" id="ProtNLM"/>
    </source>
</evidence>
<evidence type="ECO:0000256" key="2">
    <source>
        <dbReference type="SAM" id="SignalP"/>
    </source>
</evidence>
<dbReference type="AlphaFoldDB" id="A0A1I7JQ84"/>
<reference evidence="4" key="1">
    <citation type="submission" date="2016-10" db="EMBL/GenBank/DDBJ databases">
        <authorList>
            <person name="Varghese N."/>
        </authorList>
    </citation>
    <scope>NUCLEOTIDE SEQUENCE [LARGE SCALE GENOMIC DNA]</scope>
    <source>
        <strain evidence="4">DSM 17980</strain>
    </source>
</reference>
<feature type="compositionally biased region" description="Polar residues" evidence="1">
    <location>
        <begin position="34"/>
        <end position="49"/>
    </location>
</feature>
<organism evidence="3 4">
    <name type="scientific">Alicyclobacillus macrosporangiidus</name>
    <dbReference type="NCBI Taxonomy" id="392015"/>
    <lineage>
        <taxon>Bacteria</taxon>
        <taxon>Bacillati</taxon>
        <taxon>Bacillota</taxon>
        <taxon>Bacilli</taxon>
        <taxon>Bacillales</taxon>
        <taxon>Alicyclobacillaceae</taxon>
        <taxon>Alicyclobacillus</taxon>
    </lineage>
</organism>
<keyword evidence="2" id="KW-0732">Signal</keyword>
<name>A0A1I7JQ84_9BACL</name>
<keyword evidence="4" id="KW-1185">Reference proteome</keyword>
<feature type="region of interest" description="Disordered" evidence="1">
    <location>
        <begin position="28"/>
        <end position="49"/>
    </location>
</feature>
<feature type="chain" id="PRO_5039429211" description="Solute-binding protein family 5 domain-containing protein" evidence="2">
    <location>
        <begin position="23"/>
        <end position="417"/>
    </location>
</feature>
<dbReference type="EMBL" id="FPBV01000011">
    <property type="protein sequence ID" value="SFU87275.1"/>
    <property type="molecule type" value="Genomic_DNA"/>
</dbReference>
<protein>
    <recommendedName>
        <fullName evidence="5">Solute-binding protein family 5 domain-containing protein</fullName>
    </recommendedName>
</protein>
<dbReference type="Proteomes" id="UP000183508">
    <property type="component" value="Unassembled WGS sequence"/>
</dbReference>
<sequence length="417" mass="45344">MMQVARAGLCVLVSIVILSGCATGTTAIAPGEPQNKNKTATPKNVTSPLSPASDISFGWRYLDLTSAFGPNSQIVGLKPQDSVLTVIAAQTVQSDGLMNDVYAAAPLHLSTWAFTSQSHPAEAPVGYSGQWSLKFGPMNGHRPVTVTLIHDGQAVFSLPPSIPGYASEVNPPPGDPGSFDNRILGESGPWLWLAMKGPGDPPLPELVWGYRVWDRIVAINTDTRQTFVYSIPPSTSSVDTWGVTPAFAEQNGVVYIGTGSWLGVFPAKPSATFKTQVVQPEPASVEKQDEKDMLKALQQVVETGADSVALLWNEYIMRGKTNIPWNSWILSPLWYVHGTLPHDIAWAVNFPLEENSEAFQQRAKLLADLETLLKNPLPYAYVAYTSAPDLRKHFHAQPPAPLPGYSVEQGYYVKNHK</sequence>
<gene>
    <name evidence="3" type="ORF">SAMN05421543_11146</name>
</gene>